<proteinExistence type="inferred from homology"/>
<evidence type="ECO:0000313" key="5">
    <source>
        <dbReference type="Proteomes" id="UP000190285"/>
    </source>
</evidence>
<dbReference type="GO" id="GO:0036218">
    <property type="term" value="F:dTTP diphosphatase activity"/>
    <property type="evidence" value="ECO:0007669"/>
    <property type="project" value="RHEA"/>
</dbReference>
<feature type="active site" description="Proton acceptor" evidence="3">
    <location>
        <position position="71"/>
    </location>
</feature>
<dbReference type="CDD" id="cd00555">
    <property type="entry name" value="Maf"/>
    <property type="match status" value="1"/>
</dbReference>
<comment type="function">
    <text evidence="3">Nucleoside triphosphate pyrophosphatase that hydrolyzes dTTP and UTP. May have a dual role in cell division arrest and in preventing the incorporation of modified nucleotides into cellular nucleic acids.</text>
</comment>
<keyword evidence="3" id="KW-0963">Cytoplasm</keyword>
<comment type="catalytic activity">
    <reaction evidence="3">
        <text>dTTP + H2O = dTMP + diphosphate + H(+)</text>
        <dbReference type="Rhea" id="RHEA:28534"/>
        <dbReference type="ChEBI" id="CHEBI:15377"/>
        <dbReference type="ChEBI" id="CHEBI:15378"/>
        <dbReference type="ChEBI" id="CHEBI:33019"/>
        <dbReference type="ChEBI" id="CHEBI:37568"/>
        <dbReference type="ChEBI" id="CHEBI:63528"/>
        <dbReference type="EC" id="3.6.1.9"/>
    </reaction>
</comment>
<evidence type="ECO:0000313" key="4">
    <source>
        <dbReference type="EMBL" id="SKC64448.1"/>
    </source>
</evidence>
<dbReference type="PANTHER" id="PTHR43213">
    <property type="entry name" value="BIFUNCTIONAL DTTP/UTP PYROPHOSPHATASE/METHYLTRANSFERASE PROTEIN-RELATED"/>
    <property type="match status" value="1"/>
</dbReference>
<feature type="site" description="Important for substrate specificity" evidence="3">
    <location>
        <position position="155"/>
    </location>
</feature>
<evidence type="ECO:0000256" key="1">
    <source>
        <dbReference type="ARBA" id="ARBA00001968"/>
    </source>
</evidence>
<organism evidence="4 5">
    <name type="scientific">Maledivibacter halophilus</name>
    <dbReference type="NCBI Taxonomy" id="36842"/>
    <lineage>
        <taxon>Bacteria</taxon>
        <taxon>Bacillati</taxon>
        <taxon>Bacillota</taxon>
        <taxon>Clostridia</taxon>
        <taxon>Peptostreptococcales</taxon>
        <taxon>Caminicellaceae</taxon>
        <taxon>Maledivibacter</taxon>
    </lineage>
</organism>
<dbReference type="OrthoDB" id="9807767at2"/>
<dbReference type="EMBL" id="FUZT01000004">
    <property type="protein sequence ID" value="SKC64448.1"/>
    <property type="molecule type" value="Genomic_DNA"/>
</dbReference>
<dbReference type="GO" id="GO:0005737">
    <property type="term" value="C:cytoplasm"/>
    <property type="evidence" value="ECO:0007669"/>
    <property type="project" value="UniProtKB-SubCell"/>
</dbReference>
<dbReference type="GO" id="GO:0009117">
    <property type="term" value="P:nucleotide metabolic process"/>
    <property type="evidence" value="ECO:0007669"/>
    <property type="project" value="UniProtKB-KW"/>
</dbReference>
<reference evidence="4 5" key="1">
    <citation type="submission" date="2017-02" db="EMBL/GenBank/DDBJ databases">
        <authorList>
            <person name="Peterson S.W."/>
        </authorList>
    </citation>
    <scope>NUCLEOTIDE SEQUENCE [LARGE SCALE GENOMIC DNA]</scope>
    <source>
        <strain evidence="4 5">M1</strain>
    </source>
</reference>
<sequence>MNKKIILASASPRRREILKNLGLCFRIVKSDLDEKIRSDEKPQHIVMALAFEKALDVAGSVENNTIIIAADTIVYKDTVLGKPKSFNNAFNMLNLLQDDVHYVYTGLAVIEKGTDRKYVTYEKTMVKIKKLSETKIKKYIETGEVWDKAGAYGIQGFGGTIVQWIKGDYFSVVGLPVSKLDNILLNYFNIDIFDIDKNK</sequence>
<comment type="subcellular location">
    <subcellularLocation>
        <location evidence="3">Cytoplasm</location>
    </subcellularLocation>
</comment>
<comment type="similarity">
    <text evidence="3">Belongs to the Maf family. YhdE subfamily.</text>
</comment>
<dbReference type="EC" id="3.6.1.9" evidence="3"/>
<dbReference type="InterPro" id="IPR029001">
    <property type="entry name" value="ITPase-like_fam"/>
</dbReference>
<dbReference type="PIRSF" id="PIRSF006305">
    <property type="entry name" value="Maf"/>
    <property type="match status" value="1"/>
</dbReference>
<keyword evidence="5" id="KW-1185">Reference proteome</keyword>
<dbReference type="InterPro" id="IPR003697">
    <property type="entry name" value="Maf-like"/>
</dbReference>
<accession>A0A1T5KME1</accession>
<comment type="catalytic activity">
    <reaction evidence="3">
        <text>UTP + H2O = UMP + diphosphate + H(+)</text>
        <dbReference type="Rhea" id="RHEA:29395"/>
        <dbReference type="ChEBI" id="CHEBI:15377"/>
        <dbReference type="ChEBI" id="CHEBI:15378"/>
        <dbReference type="ChEBI" id="CHEBI:33019"/>
        <dbReference type="ChEBI" id="CHEBI:46398"/>
        <dbReference type="ChEBI" id="CHEBI:57865"/>
        <dbReference type="EC" id="3.6.1.9"/>
    </reaction>
</comment>
<evidence type="ECO:0000256" key="2">
    <source>
        <dbReference type="ARBA" id="ARBA00022801"/>
    </source>
</evidence>
<dbReference type="STRING" id="36842.SAMN02194393_01931"/>
<feature type="site" description="Important for substrate specificity" evidence="3">
    <location>
        <position position="13"/>
    </location>
</feature>
<protein>
    <recommendedName>
        <fullName evidence="3">dTTP/UTP pyrophosphatase</fullName>
        <shortName evidence="3">dTTPase/UTPase</shortName>
        <ecNumber evidence="3">3.6.1.9</ecNumber>
    </recommendedName>
    <alternativeName>
        <fullName evidence="3">Nucleoside triphosphate pyrophosphatase</fullName>
    </alternativeName>
    <alternativeName>
        <fullName evidence="3">Nucleotide pyrophosphatase</fullName>
        <shortName evidence="3">Nucleotide PPase</shortName>
    </alternativeName>
</protein>
<dbReference type="NCBIfam" id="TIGR00172">
    <property type="entry name" value="maf"/>
    <property type="match status" value="1"/>
</dbReference>
<dbReference type="AlphaFoldDB" id="A0A1T5KME1"/>
<comment type="cofactor">
    <cofactor evidence="1 3">
        <name>a divalent metal cation</name>
        <dbReference type="ChEBI" id="CHEBI:60240"/>
    </cofactor>
</comment>
<keyword evidence="3" id="KW-0546">Nucleotide metabolism</keyword>
<dbReference type="SUPFAM" id="SSF52972">
    <property type="entry name" value="ITPase-like"/>
    <property type="match status" value="1"/>
</dbReference>
<feature type="site" description="Important for substrate specificity" evidence="3">
    <location>
        <position position="72"/>
    </location>
</feature>
<dbReference type="Proteomes" id="UP000190285">
    <property type="component" value="Unassembled WGS sequence"/>
</dbReference>
<keyword evidence="2 3" id="KW-0378">Hydrolase</keyword>
<gene>
    <name evidence="4" type="ORF">SAMN02194393_01931</name>
</gene>
<name>A0A1T5KME1_9FIRM</name>
<dbReference type="Pfam" id="PF02545">
    <property type="entry name" value="Maf"/>
    <property type="match status" value="1"/>
</dbReference>
<dbReference type="RefSeq" id="WP_079491177.1">
    <property type="nucleotide sequence ID" value="NZ_FUZT01000004.1"/>
</dbReference>
<dbReference type="PANTHER" id="PTHR43213:SF5">
    <property type="entry name" value="BIFUNCTIONAL DTTP_UTP PYROPHOSPHATASE_METHYLTRANSFERASE PROTEIN-RELATED"/>
    <property type="match status" value="1"/>
</dbReference>
<dbReference type="Gene3D" id="3.90.950.10">
    <property type="match status" value="1"/>
</dbReference>
<dbReference type="HAMAP" id="MF_00528">
    <property type="entry name" value="Maf"/>
    <property type="match status" value="1"/>
</dbReference>
<dbReference type="GO" id="GO:0036221">
    <property type="term" value="F:UTP diphosphatase activity"/>
    <property type="evidence" value="ECO:0007669"/>
    <property type="project" value="RHEA"/>
</dbReference>
<comment type="caution">
    <text evidence="3">Lacks conserved residue(s) required for the propagation of feature annotation.</text>
</comment>
<evidence type="ECO:0000256" key="3">
    <source>
        <dbReference type="HAMAP-Rule" id="MF_00528"/>
    </source>
</evidence>